<feature type="transmembrane region" description="Helical" evidence="1">
    <location>
        <begin position="9"/>
        <end position="26"/>
    </location>
</feature>
<dbReference type="Proteomes" id="UP000070326">
    <property type="component" value="Unassembled WGS sequence"/>
</dbReference>
<dbReference type="RefSeq" id="WP_002842833.1">
    <property type="nucleotide sequence ID" value="NZ_CAMPYD010000001.1"/>
</dbReference>
<keyword evidence="1" id="KW-1133">Transmembrane helix</keyword>
<name>A0A135YZM0_9FIRM</name>
<dbReference type="GeneID" id="79842030"/>
<organism evidence="2 4">
    <name type="scientific">Peptostreptococcus anaerobius</name>
    <dbReference type="NCBI Taxonomy" id="1261"/>
    <lineage>
        <taxon>Bacteria</taxon>
        <taxon>Bacillati</taxon>
        <taxon>Bacillota</taxon>
        <taxon>Clostridia</taxon>
        <taxon>Peptostreptococcales</taxon>
        <taxon>Peptostreptococcaceae</taxon>
        <taxon>Peptostreptococcus</taxon>
    </lineage>
</organism>
<feature type="transmembrane region" description="Helical" evidence="1">
    <location>
        <begin position="314"/>
        <end position="332"/>
    </location>
</feature>
<dbReference type="PATRIC" id="fig|1261.5.peg.31"/>
<keyword evidence="1" id="KW-0472">Membrane</keyword>
<reference evidence="2 4" key="1">
    <citation type="submission" date="2016-02" db="EMBL/GenBank/DDBJ databases">
        <authorList>
            <person name="Wen L."/>
            <person name="He K."/>
            <person name="Yang H."/>
        </authorList>
    </citation>
    <scope>NUCLEOTIDE SEQUENCE [LARGE SCALE GENOMIC DNA]</scope>
    <source>
        <strain evidence="2 4">MJR8628A</strain>
    </source>
</reference>
<sequence>MLKEKSKNLLAGMLMFLMVTKFYIVYFEFASVSKFLMLFSLVLSTILIIDNRKSYNWVHLAFFGLAGIQFFMSKNITVFYTYYICLGLAAVDFRKLAKVFVVINCIYFALFLVSNLMGIHPTEYIEARNDFGFGNPNSAFICMYLIWSAFYYLIFDSNRKSDYILMFSMVFLMYTQTTTRTGLLTAIMTIIAYAILKQADLSKRIHRIFIASFPIFMSVLSLVMGTVLSSSYFLNKVLSHRPLYWSLYLLNPSHGINLFGYAANIRDILFTQRTPLDSGYIWTLYSHGIIVYFALIAMMTWALYYLCKENKKDQILLIVSLLIYCFAESIMIDVATNIGLILVVQTLTHLDIKNIGNRRKGKIS</sequence>
<dbReference type="eggNOG" id="ENOG5033FEM">
    <property type="taxonomic scope" value="Bacteria"/>
</dbReference>
<feature type="transmembrane region" description="Helical" evidence="1">
    <location>
        <begin position="138"/>
        <end position="155"/>
    </location>
</feature>
<keyword evidence="1" id="KW-0812">Transmembrane</keyword>
<evidence type="ECO:0000313" key="5">
    <source>
        <dbReference type="Proteomes" id="UP000255101"/>
    </source>
</evidence>
<feature type="transmembrane region" description="Helical" evidence="1">
    <location>
        <begin position="96"/>
        <end position="117"/>
    </location>
</feature>
<dbReference type="Proteomes" id="UP000255101">
    <property type="component" value="Unassembled WGS sequence"/>
</dbReference>
<accession>A0A135YZM0</accession>
<dbReference type="EMBL" id="UGTB01000004">
    <property type="protein sequence ID" value="SUB60788.1"/>
    <property type="molecule type" value="Genomic_DNA"/>
</dbReference>
<feature type="transmembrane region" description="Helical" evidence="1">
    <location>
        <begin position="32"/>
        <end position="49"/>
    </location>
</feature>
<protein>
    <submittedName>
        <fullName evidence="2">Uncharacterized protein</fullName>
    </submittedName>
</protein>
<evidence type="ECO:0000313" key="4">
    <source>
        <dbReference type="Proteomes" id="UP000070326"/>
    </source>
</evidence>
<gene>
    <name evidence="2" type="ORF">HMPREF3195_00031</name>
    <name evidence="3" type="ORF">NCTC11460_00702</name>
</gene>
<feature type="transmembrane region" description="Helical" evidence="1">
    <location>
        <begin position="61"/>
        <end position="84"/>
    </location>
</feature>
<feature type="transmembrane region" description="Helical" evidence="1">
    <location>
        <begin position="208"/>
        <end position="234"/>
    </location>
</feature>
<reference evidence="3 5" key="2">
    <citation type="submission" date="2018-06" db="EMBL/GenBank/DDBJ databases">
        <authorList>
            <consortium name="Pathogen Informatics"/>
            <person name="Doyle S."/>
        </authorList>
    </citation>
    <scope>NUCLEOTIDE SEQUENCE [LARGE SCALE GENOMIC DNA]</scope>
    <source>
        <strain evidence="3 5">NCTC11460</strain>
    </source>
</reference>
<proteinExistence type="predicted"/>
<dbReference type="STRING" id="1261.HMPREF3195_00031"/>
<feature type="transmembrane region" description="Helical" evidence="1">
    <location>
        <begin position="284"/>
        <end position="307"/>
    </location>
</feature>
<evidence type="ECO:0000313" key="3">
    <source>
        <dbReference type="EMBL" id="SUB60788.1"/>
    </source>
</evidence>
<evidence type="ECO:0000313" key="2">
    <source>
        <dbReference type="EMBL" id="KXI14842.1"/>
    </source>
</evidence>
<dbReference type="EMBL" id="LSQZ01000001">
    <property type="protein sequence ID" value="KXI14842.1"/>
    <property type="molecule type" value="Genomic_DNA"/>
</dbReference>
<feature type="transmembrane region" description="Helical" evidence="1">
    <location>
        <begin position="167"/>
        <end position="196"/>
    </location>
</feature>
<evidence type="ECO:0000256" key="1">
    <source>
        <dbReference type="SAM" id="Phobius"/>
    </source>
</evidence>
<dbReference type="AlphaFoldDB" id="A0A135YZM0"/>